<protein>
    <submittedName>
        <fullName evidence="3">Uncharacterized protein</fullName>
    </submittedName>
</protein>
<dbReference type="PANTHER" id="PTHR35394">
    <property type="entry name" value="DUF3176 DOMAIN-CONTAINING PROTEIN"/>
    <property type="match status" value="1"/>
</dbReference>
<dbReference type="PANTHER" id="PTHR35394:SF5">
    <property type="entry name" value="DUF3176 DOMAIN-CONTAINING PROTEIN"/>
    <property type="match status" value="1"/>
</dbReference>
<evidence type="ECO:0000313" key="4">
    <source>
        <dbReference type="Proteomes" id="UP000803844"/>
    </source>
</evidence>
<name>A0A9P4Y404_CRYP1</name>
<feature type="transmembrane region" description="Helical" evidence="2">
    <location>
        <begin position="139"/>
        <end position="164"/>
    </location>
</feature>
<evidence type="ECO:0000256" key="1">
    <source>
        <dbReference type="SAM" id="MobiDB-lite"/>
    </source>
</evidence>
<feature type="transmembrane region" description="Helical" evidence="2">
    <location>
        <begin position="198"/>
        <end position="217"/>
    </location>
</feature>
<dbReference type="Pfam" id="PF11374">
    <property type="entry name" value="DUF3176"/>
    <property type="match status" value="1"/>
</dbReference>
<proteinExistence type="predicted"/>
<feature type="compositionally biased region" description="Polar residues" evidence="1">
    <location>
        <begin position="12"/>
        <end position="22"/>
    </location>
</feature>
<dbReference type="OrthoDB" id="5242705at2759"/>
<dbReference type="Proteomes" id="UP000803844">
    <property type="component" value="Unassembled WGS sequence"/>
</dbReference>
<keyword evidence="2" id="KW-0472">Membrane</keyword>
<feature type="transmembrane region" description="Helical" evidence="2">
    <location>
        <begin position="100"/>
        <end position="119"/>
    </location>
</feature>
<comment type="caution">
    <text evidence="3">The sequence shown here is derived from an EMBL/GenBank/DDBJ whole genome shotgun (WGS) entry which is preliminary data.</text>
</comment>
<evidence type="ECO:0000256" key="2">
    <source>
        <dbReference type="SAM" id="Phobius"/>
    </source>
</evidence>
<dbReference type="EMBL" id="MU032347">
    <property type="protein sequence ID" value="KAF3766288.1"/>
    <property type="molecule type" value="Genomic_DNA"/>
</dbReference>
<evidence type="ECO:0000313" key="3">
    <source>
        <dbReference type="EMBL" id="KAF3766288.1"/>
    </source>
</evidence>
<organism evidence="3 4">
    <name type="scientific">Cryphonectria parasitica (strain ATCC 38755 / EP155)</name>
    <dbReference type="NCBI Taxonomy" id="660469"/>
    <lineage>
        <taxon>Eukaryota</taxon>
        <taxon>Fungi</taxon>
        <taxon>Dikarya</taxon>
        <taxon>Ascomycota</taxon>
        <taxon>Pezizomycotina</taxon>
        <taxon>Sordariomycetes</taxon>
        <taxon>Sordariomycetidae</taxon>
        <taxon>Diaporthales</taxon>
        <taxon>Cryphonectriaceae</taxon>
        <taxon>Cryphonectria-Endothia species complex</taxon>
        <taxon>Cryphonectria</taxon>
    </lineage>
</organism>
<dbReference type="AlphaFoldDB" id="A0A9P4Y404"/>
<accession>A0A9P4Y404</accession>
<keyword evidence="2" id="KW-1133">Transmembrane helix</keyword>
<reference evidence="3" key="1">
    <citation type="journal article" date="2020" name="Phytopathology">
        <title>Genome sequence of the chestnut blight fungus Cryphonectria parasitica EP155: A fundamental resource for an archetypical invasive plant pathogen.</title>
        <authorList>
            <person name="Crouch J.A."/>
            <person name="Dawe A."/>
            <person name="Aerts A."/>
            <person name="Barry K."/>
            <person name="Churchill A.C.L."/>
            <person name="Grimwood J."/>
            <person name="Hillman B."/>
            <person name="Milgroom M.G."/>
            <person name="Pangilinan J."/>
            <person name="Smith M."/>
            <person name="Salamov A."/>
            <person name="Schmutz J."/>
            <person name="Yadav J."/>
            <person name="Grigoriev I.V."/>
            <person name="Nuss D."/>
        </authorList>
    </citation>
    <scope>NUCLEOTIDE SEQUENCE</scope>
    <source>
        <strain evidence="3">EP155</strain>
    </source>
</reference>
<dbReference type="RefSeq" id="XP_040777249.1">
    <property type="nucleotide sequence ID" value="XM_040925186.1"/>
</dbReference>
<dbReference type="GeneID" id="63842315"/>
<sequence>MDLLRSHEAPGQRSSDAQSQPPTYHEHAPLVSSEMASDAHTALNTDGQQPGEGYPYANEQEQSIHPYGEHEPATTKPERTWPRNGVRSSRLALWEWKWEFLSMVLSMACFAAIIIVLLYERDRALSDWHFTIAPNTLVSVFSTLTEAGFMLTTVACVGQLKWIYFSRSSRRLRDYDYFQEATEPIGALRFIWTINIRAKLAVVGSVIALLSLAVGAFTQQIISYSLRWVPASEYADRVTFGSSNAYDSGIGLYRQTAVDGDGNLNSVNTVMAEQVQSSMTGAIMSGLYDLDTSINVACPTGNCTWAPFTTLGISAQCLNVTTNMTATKPSYNGLVGYTYTLPGNVSFDMTVGVTSSEGAIATSFRSVTHTGWNYSANWVEPTLVKLYAVNVPVSGAGDSDDPIPLEWAETEGIECTIGWTALHYQNLSVVNGVFEPGLTTEYALVAVPIPGETKYDNDDIDDEYYVNSKFAIAAPDNSSGNASFYINPNDHAFIIQQLNGSLATTSDADAGKALLSSSNLTERIQNITTAMSYIVAQNPNATSVYGTALAQESRFWVARPE</sequence>
<feature type="region of interest" description="Disordered" evidence="1">
    <location>
        <begin position="1"/>
        <end position="57"/>
    </location>
</feature>
<keyword evidence="2" id="KW-0812">Transmembrane</keyword>
<dbReference type="InterPro" id="IPR021514">
    <property type="entry name" value="DUF3176"/>
</dbReference>
<keyword evidence="4" id="KW-1185">Reference proteome</keyword>
<feature type="compositionally biased region" description="Basic and acidic residues" evidence="1">
    <location>
        <begin position="1"/>
        <end position="10"/>
    </location>
</feature>
<gene>
    <name evidence="3" type="ORF">M406DRAFT_68647</name>
</gene>